<feature type="domain" description="DUF4795" evidence="2">
    <location>
        <begin position="484"/>
        <end position="685"/>
    </location>
</feature>
<dbReference type="Proteomes" id="UP001516400">
    <property type="component" value="Unassembled WGS sequence"/>
</dbReference>
<feature type="region of interest" description="Disordered" evidence="1">
    <location>
        <begin position="784"/>
        <end position="814"/>
    </location>
</feature>
<feature type="compositionally biased region" description="Basic and acidic residues" evidence="1">
    <location>
        <begin position="784"/>
        <end position="797"/>
    </location>
</feature>
<gene>
    <name evidence="3" type="ORF">HHI36_010825</name>
</gene>
<dbReference type="Pfam" id="PF16043">
    <property type="entry name" value="DUF4795"/>
    <property type="match status" value="1"/>
</dbReference>
<evidence type="ECO:0000259" key="2">
    <source>
        <dbReference type="Pfam" id="PF16043"/>
    </source>
</evidence>
<dbReference type="EMBL" id="JABFTP020000001">
    <property type="protein sequence ID" value="KAL3266662.1"/>
    <property type="molecule type" value="Genomic_DNA"/>
</dbReference>
<feature type="region of interest" description="Disordered" evidence="1">
    <location>
        <begin position="202"/>
        <end position="277"/>
    </location>
</feature>
<dbReference type="InterPro" id="IPR032013">
    <property type="entry name" value="DUF4795"/>
</dbReference>
<reference evidence="3 4" key="1">
    <citation type="journal article" date="2021" name="BMC Biol.">
        <title>Horizontally acquired antibacterial genes associated with adaptive radiation of ladybird beetles.</title>
        <authorList>
            <person name="Li H.S."/>
            <person name="Tang X.F."/>
            <person name="Huang Y.H."/>
            <person name="Xu Z.Y."/>
            <person name="Chen M.L."/>
            <person name="Du X.Y."/>
            <person name="Qiu B.Y."/>
            <person name="Chen P.T."/>
            <person name="Zhang W."/>
            <person name="Slipinski A."/>
            <person name="Escalona H.E."/>
            <person name="Waterhouse R.M."/>
            <person name="Zwick A."/>
            <person name="Pang H."/>
        </authorList>
    </citation>
    <scope>NUCLEOTIDE SEQUENCE [LARGE SCALE GENOMIC DNA]</scope>
    <source>
        <strain evidence="3">SYSU2018</strain>
    </source>
</reference>
<dbReference type="PANTHER" id="PTHR47080">
    <property type="entry name" value="CHROMOSOME 16 OPEN READING FRAME 96"/>
    <property type="match status" value="1"/>
</dbReference>
<sequence>MDTKNQVLLLTLPQVIDAALTSPEMGIVSYRLLSNILHVICNQLGLEEVKLQYTGSQASHIQKILDPNIKSKLPAVTRLKKSKLDTDNKDVDEKVMIIPDGPSDKFPATTLVISHTQLQTMERSIRSLQKEVADLRALPSNNELFQAIKTKGGTPTPIVDMFQILSITKRMDATEQAVLKIASFAEDLSKTVQGNVFTEEDLELSLDKPHETKDSDRSTSEKVQSHKSEPIGPPHKIPVPSETSRASTITKSHEKIGSATNNVATSSSSGSKPLPVLDLPSIVETLGESSTRLDRLEKTSRPVIMIKDDIGEEGFTEKRIKDKHDSVTRSESPTSIASEAKKPTLPGKMFQMPVTQLENIQIADMPDLEAFNLIQKELKSLRDTVEQLMKGVMVLANTGAEAQIPDSVAGQTIENADQITTKFCQIELKLNQCVEQINKMDSVFSISYNGITNKMSDIESTLKLLSNKALYESGKSDMEDHLSQSIYTINEKVLALEGVISKMSDAIGLLLEENTTKQNKIMNLLDDVDHIKSDKIGREEFTEALSEKVDLCMINRKVSHDQFNATCDDLSRGIEEALEKLMEQEDLWHVALKEIQEEINEKLGKGDLEPLKIFVSEKLNGLKQKVKTLTKLKQDQEAAATKTKFLKNVQCISCDKDVIMRKKIDESENYPGAPTLPTHKSMAPYLAYELDQMRKQQQNMHYSRNMNHFESAIRNRKGIINRYCGGTHTITTPQQRVTRIGNFIEQWTPKPEKVKENEEYGQLVSVELKTKSRESLTVRSAVKVDRAERDENKERKSFSNIMESAKLISETKEK</sequence>
<protein>
    <recommendedName>
        <fullName evidence="2">DUF4795 domain-containing protein</fullName>
    </recommendedName>
</protein>
<accession>A0ABD2MJX0</accession>
<proteinExistence type="predicted"/>
<evidence type="ECO:0000313" key="3">
    <source>
        <dbReference type="EMBL" id="KAL3266662.1"/>
    </source>
</evidence>
<organism evidence="3 4">
    <name type="scientific">Cryptolaemus montrouzieri</name>
    <dbReference type="NCBI Taxonomy" id="559131"/>
    <lineage>
        <taxon>Eukaryota</taxon>
        <taxon>Metazoa</taxon>
        <taxon>Ecdysozoa</taxon>
        <taxon>Arthropoda</taxon>
        <taxon>Hexapoda</taxon>
        <taxon>Insecta</taxon>
        <taxon>Pterygota</taxon>
        <taxon>Neoptera</taxon>
        <taxon>Endopterygota</taxon>
        <taxon>Coleoptera</taxon>
        <taxon>Polyphaga</taxon>
        <taxon>Cucujiformia</taxon>
        <taxon>Coccinelloidea</taxon>
        <taxon>Coccinellidae</taxon>
        <taxon>Scymninae</taxon>
        <taxon>Scymnini</taxon>
        <taxon>Cryptolaemus</taxon>
    </lineage>
</organism>
<feature type="compositionally biased region" description="Low complexity" evidence="1">
    <location>
        <begin position="257"/>
        <end position="271"/>
    </location>
</feature>
<evidence type="ECO:0000256" key="1">
    <source>
        <dbReference type="SAM" id="MobiDB-lite"/>
    </source>
</evidence>
<dbReference type="AlphaFoldDB" id="A0ABD2MJX0"/>
<comment type="caution">
    <text evidence="3">The sequence shown here is derived from an EMBL/GenBank/DDBJ whole genome shotgun (WGS) entry which is preliminary data.</text>
</comment>
<evidence type="ECO:0000313" key="4">
    <source>
        <dbReference type="Proteomes" id="UP001516400"/>
    </source>
</evidence>
<feature type="compositionally biased region" description="Polar residues" evidence="1">
    <location>
        <begin position="241"/>
        <end position="250"/>
    </location>
</feature>
<keyword evidence="4" id="KW-1185">Reference proteome</keyword>
<feature type="compositionally biased region" description="Basic and acidic residues" evidence="1">
    <location>
        <begin position="205"/>
        <end position="229"/>
    </location>
</feature>
<name>A0ABD2MJX0_9CUCU</name>
<dbReference type="PANTHER" id="PTHR47080:SF1">
    <property type="entry name" value="CHROMOSOME 16 OPEN READING FRAME 96"/>
    <property type="match status" value="1"/>
</dbReference>